<dbReference type="Proteomes" id="UP001049176">
    <property type="component" value="Chromosome 1"/>
</dbReference>
<organism evidence="3 4">
    <name type="scientific">Marasmius oreades</name>
    <name type="common">fairy-ring Marasmius</name>
    <dbReference type="NCBI Taxonomy" id="181124"/>
    <lineage>
        <taxon>Eukaryota</taxon>
        <taxon>Fungi</taxon>
        <taxon>Dikarya</taxon>
        <taxon>Basidiomycota</taxon>
        <taxon>Agaricomycotina</taxon>
        <taxon>Agaricomycetes</taxon>
        <taxon>Agaricomycetidae</taxon>
        <taxon>Agaricales</taxon>
        <taxon>Marasmiineae</taxon>
        <taxon>Marasmiaceae</taxon>
        <taxon>Marasmius</taxon>
    </lineage>
</organism>
<feature type="region of interest" description="Disordered" evidence="1">
    <location>
        <begin position="127"/>
        <end position="262"/>
    </location>
</feature>
<name>A0A9P7V3W8_9AGAR</name>
<comment type="caution">
    <text evidence="3">The sequence shown here is derived from an EMBL/GenBank/DDBJ whole genome shotgun (WGS) entry which is preliminary data.</text>
</comment>
<feature type="compositionally biased region" description="Basic residues" evidence="1">
    <location>
        <begin position="241"/>
        <end position="250"/>
    </location>
</feature>
<evidence type="ECO:0000313" key="3">
    <source>
        <dbReference type="EMBL" id="KAG7099906.1"/>
    </source>
</evidence>
<accession>A0A9P7V3W8</accession>
<dbReference type="RefSeq" id="XP_043016376.1">
    <property type="nucleotide sequence ID" value="XM_043147662.1"/>
</dbReference>
<feature type="compositionally biased region" description="Basic and acidic residues" evidence="1">
    <location>
        <begin position="251"/>
        <end position="260"/>
    </location>
</feature>
<dbReference type="OrthoDB" id="3257623at2759"/>
<protein>
    <recommendedName>
        <fullName evidence="2">DDE-1 domain-containing protein</fullName>
    </recommendedName>
</protein>
<feature type="domain" description="DDE-1" evidence="2">
    <location>
        <begin position="597"/>
        <end position="695"/>
    </location>
</feature>
<dbReference type="GO" id="GO:0003676">
    <property type="term" value="F:nucleic acid binding"/>
    <property type="evidence" value="ECO:0007669"/>
    <property type="project" value="InterPro"/>
</dbReference>
<feature type="compositionally biased region" description="Basic and acidic residues" evidence="1">
    <location>
        <begin position="215"/>
        <end position="239"/>
    </location>
</feature>
<evidence type="ECO:0000259" key="2">
    <source>
        <dbReference type="Pfam" id="PF03184"/>
    </source>
</evidence>
<dbReference type="KEGG" id="more:E1B28_001705"/>
<reference evidence="3" key="1">
    <citation type="journal article" date="2021" name="Genome Biol. Evol.">
        <title>The assembled and annotated genome of the fairy-ring fungus Marasmius oreades.</title>
        <authorList>
            <person name="Hiltunen M."/>
            <person name="Ament-Velasquez S.L."/>
            <person name="Johannesson H."/>
        </authorList>
    </citation>
    <scope>NUCLEOTIDE SEQUENCE</scope>
    <source>
        <strain evidence="3">03SP1</strain>
    </source>
</reference>
<sequence>MAATTKKQATGPPQHLIERIEHLSSLMHNLPDNLPLNPPHTDSSYHFSLDRDEFEERGVLGAVSRTLEVCFGQNRDGVIEFKEKGMRLTRDLPKMLKEAVKEMSVFDREVFAEAWIERLIHDAKRVGATAKKRKAEEPASQSYKKARPSSIIQLDSDDSPTEMSDSEPPLQVSIAPHPKPKLPTKQTTLPFAKDTRTEEEKQEECLRNMRLASQRMKDWKEKERRKQQTKVERERELGRLRQQKHRAQKKKEKEDDREPAKSNMNSVLAKGAAAEAAGSSLNPADIPELSRAGYEGWRKERNGFKNGAVQKRARRTNWFHPFLWVHIEKAMIKADWSPSGALTILKQEQPAIFGTMHRGTLGKWKEVGERAFTATTLQSVSNRHTLLGTGRVGALTKHKDIVDAIKHAIISLRTSGLAVNVGIARSIMLAIIKEQKPEILSEHFECSERFVRDFLQSTLNYTIRKGTRAAAHLPADADDQCERTFYRLVYPMLWDNIPPELVVNVDQLGVYILPNGSMTYHTKGTKQVDIVGKEEKRAFTLLVASTPSGDFLPFQQVWGGRSKLSLPSKNATGFSEALDRGFHFAFAASESSQRSHFSTLKTMKEWVENILVPYIQGVIEANDLDQDQKAILFIDAYPVHTGKDFRVYIYDDHPNIILIFVPANCTGKFQPADVGLQRPIKHSLKQELFRWMAGVHKEQLANGVQAEDFKLTTSYPALRDASVAGIVKVYDWMKGPDGRDLIKKTWGRCTAKGFNLSAECLTSKEARTAMRKYLQEDPTLYQEIEKRCGKVFGVESEDHSDDLDTGEDDVDVPLEEVVKETLGEERMGTTYMLNGDSGHLENSGDMENVWAFDDNGNLWRETGAVPVEDDGDKEK</sequence>
<dbReference type="EMBL" id="CM032181">
    <property type="protein sequence ID" value="KAG7099906.1"/>
    <property type="molecule type" value="Genomic_DNA"/>
</dbReference>
<keyword evidence="4" id="KW-1185">Reference proteome</keyword>
<evidence type="ECO:0000256" key="1">
    <source>
        <dbReference type="SAM" id="MobiDB-lite"/>
    </source>
</evidence>
<dbReference type="GeneID" id="66070781"/>
<proteinExistence type="predicted"/>
<gene>
    <name evidence="3" type="ORF">E1B28_001705</name>
</gene>
<evidence type="ECO:0000313" key="4">
    <source>
        <dbReference type="Proteomes" id="UP001049176"/>
    </source>
</evidence>
<dbReference type="InterPro" id="IPR004875">
    <property type="entry name" value="DDE_SF_endonuclease_dom"/>
</dbReference>
<dbReference type="Pfam" id="PF03184">
    <property type="entry name" value="DDE_1"/>
    <property type="match status" value="1"/>
</dbReference>
<dbReference type="AlphaFoldDB" id="A0A9P7V3W8"/>
<feature type="compositionally biased region" description="Basic and acidic residues" evidence="1">
    <location>
        <begin position="193"/>
        <end position="207"/>
    </location>
</feature>